<feature type="compositionally biased region" description="Low complexity" evidence="3">
    <location>
        <begin position="37"/>
        <end position="52"/>
    </location>
</feature>
<dbReference type="PIRSF" id="PIRSF001221">
    <property type="entry name" value="Amidase_fungi"/>
    <property type="match status" value="1"/>
</dbReference>
<gene>
    <name evidence="5" type="ORF">B0J11DRAFT_448946</name>
</gene>
<accession>A0A9P9I7H8</accession>
<evidence type="ECO:0000313" key="6">
    <source>
        <dbReference type="Proteomes" id="UP000700596"/>
    </source>
</evidence>
<dbReference type="Pfam" id="PF01425">
    <property type="entry name" value="Amidase"/>
    <property type="match status" value="1"/>
</dbReference>
<dbReference type="InterPro" id="IPR023631">
    <property type="entry name" value="Amidase_dom"/>
</dbReference>
<comment type="caution">
    <text evidence="5">The sequence shown here is derived from an EMBL/GenBank/DDBJ whole genome shotgun (WGS) entry which is preliminary data.</text>
</comment>
<dbReference type="InterPro" id="IPR036928">
    <property type="entry name" value="AS_sf"/>
</dbReference>
<dbReference type="Proteomes" id="UP000700596">
    <property type="component" value="Unassembled WGS sequence"/>
</dbReference>
<dbReference type="EMBL" id="JAGMWT010000032">
    <property type="protein sequence ID" value="KAH7109460.1"/>
    <property type="molecule type" value="Genomic_DNA"/>
</dbReference>
<dbReference type="SUPFAM" id="SSF75304">
    <property type="entry name" value="Amidase signature (AS) enzymes"/>
    <property type="match status" value="1"/>
</dbReference>
<sequence length="541" mass="59134">MPDSETPAWLQTALEKRSIRDAAMRKFEQSHSVRDASFQQSQNGHGSSQQTSLSALDSVDKIQLAISSGAVTAHELCAAYVSSLTEILFDEALQQSSELDRFFKQNGRLKGPLHGVPMTLKDQFNVQGHDSTLGYVGRAFKPALEDSVLVLLLKQMGAVIIAKSNIPQSIMWCETENPLWGLTVHPKNPEFTPGGSTGGEGTLLALQGSVVGWGTDIGGGIRIPSHMLGLYGFKPSSTRLPCQGVAVSTEGQEHVPSVVGPMARNLESLVAVTKAVITAAPWHLDPKCCPLAWRSGMFIEAQTRPLVIGVMRDDGVVKIHPPVARVLEGIVSKLQAAGHDLVSWVPETLHQECIDIMDQYYSADGGEDIKRDVEAGGEHFIPHVETLVNKGKPISVYSYWQLNKQKVAAQKRFLDRWNSTLSAKTGQRIDVLLTPVMPHSAVPHRMCRWVGYTKVFNFVDYPAVTLPAGKVSKGVDSIAAAEMSSYKPRNELDKWNWDLFDLDSMDGMPIGVQVVARRLEEEKVLGAAKVIDALLNESDTP</sequence>
<evidence type="ECO:0000313" key="5">
    <source>
        <dbReference type="EMBL" id="KAH7109460.1"/>
    </source>
</evidence>
<name>A0A9P9I7H8_9PLEO</name>
<proteinExistence type="inferred from homology"/>
<dbReference type="Gene3D" id="3.90.1300.10">
    <property type="entry name" value="Amidase signature (AS) domain"/>
    <property type="match status" value="1"/>
</dbReference>
<keyword evidence="6" id="KW-1185">Reference proteome</keyword>
<feature type="region of interest" description="Disordered" evidence="3">
    <location>
        <begin position="30"/>
        <end position="52"/>
    </location>
</feature>
<protein>
    <submittedName>
        <fullName evidence="5">Acetamidase</fullName>
    </submittedName>
</protein>
<organism evidence="5 6">
    <name type="scientific">Dendryphion nanum</name>
    <dbReference type="NCBI Taxonomy" id="256645"/>
    <lineage>
        <taxon>Eukaryota</taxon>
        <taxon>Fungi</taxon>
        <taxon>Dikarya</taxon>
        <taxon>Ascomycota</taxon>
        <taxon>Pezizomycotina</taxon>
        <taxon>Dothideomycetes</taxon>
        <taxon>Pleosporomycetidae</taxon>
        <taxon>Pleosporales</taxon>
        <taxon>Torulaceae</taxon>
        <taxon>Dendryphion</taxon>
    </lineage>
</organism>
<comment type="similarity">
    <text evidence="1">Belongs to the amidase family.</text>
</comment>
<evidence type="ECO:0000259" key="4">
    <source>
        <dbReference type="Pfam" id="PF01425"/>
    </source>
</evidence>
<evidence type="ECO:0000256" key="3">
    <source>
        <dbReference type="SAM" id="MobiDB-lite"/>
    </source>
</evidence>
<dbReference type="PANTHER" id="PTHR46072:SF2">
    <property type="entry name" value="AMIDASE (EUROFUNG)"/>
    <property type="match status" value="1"/>
</dbReference>
<reference evidence="5" key="1">
    <citation type="journal article" date="2021" name="Nat. Commun.">
        <title>Genetic determinants of endophytism in the Arabidopsis root mycobiome.</title>
        <authorList>
            <person name="Mesny F."/>
            <person name="Miyauchi S."/>
            <person name="Thiergart T."/>
            <person name="Pickel B."/>
            <person name="Atanasova L."/>
            <person name="Karlsson M."/>
            <person name="Huettel B."/>
            <person name="Barry K.W."/>
            <person name="Haridas S."/>
            <person name="Chen C."/>
            <person name="Bauer D."/>
            <person name="Andreopoulos W."/>
            <person name="Pangilinan J."/>
            <person name="LaButti K."/>
            <person name="Riley R."/>
            <person name="Lipzen A."/>
            <person name="Clum A."/>
            <person name="Drula E."/>
            <person name="Henrissat B."/>
            <person name="Kohler A."/>
            <person name="Grigoriev I.V."/>
            <person name="Martin F.M."/>
            <person name="Hacquard S."/>
        </authorList>
    </citation>
    <scope>NUCLEOTIDE SEQUENCE</scope>
    <source>
        <strain evidence="5">MPI-CAGE-CH-0243</strain>
    </source>
</reference>
<dbReference type="OrthoDB" id="6428749at2759"/>
<dbReference type="AlphaFoldDB" id="A0A9P9I7H8"/>
<feature type="domain" description="Amidase" evidence="4">
    <location>
        <begin position="80"/>
        <end position="525"/>
    </location>
</feature>
<keyword evidence="2" id="KW-0378">Hydrolase</keyword>
<dbReference type="PANTHER" id="PTHR46072">
    <property type="entry name" value="AMIDASE-RELATED-RELATED"/>
    <property type="match status" value="1"/>
</dbReference>
<dbReference type="GO" id="GO:0016787">
    <property type="term" value="F:hydrolase activity"/>
    <property type="evidence" value="ECO:0007669"/>
    <property type="project" value="UniProtKB-KW"/>
</dbReference>
<evidence type="ECO:0000256" key="2">
    <source>
        <dbReference type="ARBA" id="ARBA00022801"/>
    </source>
</evidence>
<evidence type="ECO:0000256" key="1">
    <source>
        <dbReference type="ARBA" id="ARBA00009199"/>
    </source>
</evidence>